<evidence type="ECO:0000313" key="2">
    <source>
        <dbReference type="EMBL" id="RST74205.1"/>
    </source>
</evidence>
<dbReference type="InterPro" id="IPR041498">
    <property type="entry name" value="Big_6"/>
</dbReference>
<organism evidence="2 3">
    <name type="scientific">Siminovitchia acidinfaciens</name>
    <dbReference type="NCBI Taxonomy" id="2321395"/>
    <lineage>
        <taxon>Bacteria</taxon>
        <taxon>Bacillati</taxon>
        <taxon>Bacillota</taxon>
        <taxon>Bacilli</taxon>
        <taxon>Bacillales</taxon>
        <taxon>Bacillaceae</taxon>
        <taxon>Siminovitchia</taxon>
    </lineage>
</organism>
<dbReference type="AlphaFoldDB" id="A0A429XZI2"/>
<proteinExistence type="predicted"/>
<dbReference type="OrthoDB" id="1495777at2"/>
<keyword evidence="3" id="KW-1185">Reference proteome</keyword>
<sequence length="100" mass="10612">MDPSGNKSDSATVKVLDKTPPAVPIVYKVSTGDLKVRGKTEAGAKVVVKAGEKLIGSRTADKYGKYTVAMKTRRKAGTVIYVTAMDKAGNVSKARKVTVR</sequence>
<protein>
    <recommendedName>
        <fullName evidence="1">Bacterial Ig domain-containing protein</fullName>
    </recommendedName>
</protein>
<dbReference type="EMBL" id="QYTV02000004">
    <property type="protein sequence ID" value="RST74205.1"/>
    <property type="molecule type" value="Genomic_DNA"/>
</dbReference>
<gene>
    <name evidence="2" type="ORF">D4T97_011040</name>
</gene>
<comment type="caution">
    <text evidence="2">The sequence shown here is derived from an EMBL/GenBank/DDBJ whole genome shotgun (WGS) entry which is preliminary data.</text>
</comment>
<accession>A0A429XZI2</accession>
<name>A0A429XZI2_9BACI</name>
<dbReference type="InterPro" id="IPR013783">
    <property type="entry name" value="Ig-like_fold"/>
</dbReference>
<dbReference type="Proteomes" id="UP000287156">
    <property type="component" value="Unassembled WGS sequence"/>
</dbReference>
<feature type="domain" description="Bacterial Ig" evidence="1">
    <location>
        <begin position="21"/>
        <end position="99"/>
    </location>
</feature>
<reference evidence="2" key="1">
    <citation type="submission" date="2018-12" db="EMBL/GenBank/DDBJ databases">
        <authorList>
            <person name="Sun L."/>
            <person name="Chen Z."/>
        </authorList>
    </citation>
    <scope>NUCLEOTIDE SEQUENCE [LARGE SCALE GENOMIC DNA]</scope>
    <source>
        <strain evidence="2">3-2-2</strain>
    </source>
</reference>
<dbReference type="Pfam" id="PF17936">
    <property type="entry name" value="Big_6"/>
    <property type="match status" value="1"/>
</dbReference>
<evidence type="ECO:0000313" key="3">
    <source>
        <dbReference type="Proteomes" id="UP000287156"/>
    </source>
</evidence>
<evidence type="ECO:0000259" key="1">
    <source>
        <dbReference type="Pfam" id="PF17936"/>
    </source>
</evidence>
<dbReference type="Gene3D" id="2.60.40.10">
    <property type="entry name" value="Immunoglobulins"/>
    <property type="match status" value="1"/>
</dbReference>